<dbReference type="PANTHER" id="PTHR34220:SF7">
    <property type="entry name" value="SENSOR HISTIDINE KINASE YPDA"/>
    <property type="match status" value="1"/>
</dbReference>
<dbReference type="AlphaFoldDB" id="A0A127EH74"/>
<dbReference type="SUPFAM" id="SSF55874">
    <property type="entry name" value="ATPase domain of HSP90 chaperone/DNA topoisomerase II/histidine kinase"/>
    <property type="match status" value="1"/>
</dbReference>
<dbReference type="InterPro" id="IPR036890">
    <property type="entry name" value="HATPase_C_sf"/>
</dbReference>
<evidence type="ECO:0000259" key="5">
    <source>
        <dbReference type="PROSITE" id="PS50885"/>
    </source>
</evidence>
<dbReference type="SUPFAM" id="SSF158472">
    <property type="entry name" value="HAMP domain-like"/>
    <property type="match status" value="1"/>
</dbReference>
<dbReference type="Gene3D" id="3.30.565.10">
    <property type="entry name" value="Histidine kinase-like ATPase, C-terminal domain"/>
    <property type="match status" value="1"/>
</dbReference>
<dbReference type="InterPro" id="IPR010559">
    <property type="entry name" value="Sig_transdc_His_kin_internal"/>
</dbReference>
<proteinExistence type="predicted"/>
<dbReference type="PANTHER" id="PTHR34220">
    <property type="entry name" value="SENSOR HISTIDINE KINASE YPDA"/>
    <property type="match status" value="1"/>
</dbReference>
<dbReference type="InterPro" id="IPR003660">
    <property type="entry name" value="HAMP_dom"/>
</dbReference>
<keyword evidence="4" id="KW-1133">Transmembrane helix</keyword>
<gene>
    <name evidence="6" type="ORF">JFP838_06055</name>
</gene>
<evidence type="ECO:0000256" key="3">
    <source>
        <dbReference type="ARBA" id="ARBA00022679"/>
    </source>
</evidence>
<dbReference type="Pfam" id="PF14501">
    <property type="entry name" value="HATPase_c_5"/>
    <property type="match status" value="1"/>
</dbReference>
<protein>
    <submittedName>
        <fullName evidence="6">Histidine kinase</fullName>
    </submittedName>
</protein>
<dbReference type="CDD" id="cd06225">
    <property type="entry name" value="HAMP"/>
    <property type="match status" value="1"/>
</dbReference>
<dbReference type="PROSITE" id="PS50885">
    <property type="entry name" value="HAMP"/>
    <property type="match status" value="1"/>
</dbReference>
<accession>A0A127EH74</accession>
<evidence type="ECO:0000313" key="7">
    <source>
        <dbReference type="Proteomes" id="UP000070260"/>
    </source>
</evidence>
<keyword evidence="2" id="KW-0597">Phosphoprotein</keyword>
<comment type="subcellular location">
    <subcellularLocation>
        <location evidence="1">Membrane</location>
    </subcellularLocation>
</comment>
<dbReference type="InterPro" id="IPR032834">
    <property type="entry name" value="NatK-like_C"/>
</dbReference>
<dbReference type="GO" id="GO:0000155">
    <property type="term" value="F:phosphorelay sensor kinase activity"/>
    <property type="evidence" value="ECO:0007669"/>
    <property type="project" value="InterPro"/>
</dbReference>
<organism evidence="6 7">
    <name type="scientific">Clostridium perfringens</name>
    <dbReference type="NCBI Taxonomy" id="1502"/>
    <lineage>
        <taxon>Bacteria</taxon>
        <taxon>Bacillati</taxon>
        <taxon>Bacillota</taxon>
        <taxon>Clostridia</taxon>
        <taxon>Eubacteriales</taxon>
        <taxon>Clostridiaceae</taxon>
        <taxon>Clostridium</taxon>
    </lineage>
</organism>
<keyword evidence="4" id="KW-0812">Transmembrane</keyword>
<dbReference type="RefSeq" id="WP_061427335.1">
    <property type="nucleotide sequence ID" value="NZ_CATNZO010000001.1"/>
</dbReference>
<dbReference type="EMBL" id="CP010994">
    <property type="protein sequence ID" value="AMN35331.1"/>
    <property type="molecule type" value="Genomic_DNA"/>
</dbReference>
<dbReference type="Pfam" id="PF06580">
    <property type="entry name" value="His_kinase"/>
    <property type="match status" value="1"/>
</dbReference>
<evidence type="ECO:0000256" key="1">
    <source>
        <dbReference type="ARBA" id="ARBA00004370"/>
    </source>
</evidence>
<dbReference type="Pfam" id="PF00672">
    <property type="entry name" value="HAMP"/>
    <property type="match status" value="1"/>
</dbReference>
<name>A0A127EH74_CLOPF</name>
<dbReference type="Proteomes" id="UP000070260">
    <property type="component" value="Chromosome"/>
</dbReference>
<evidence type="ECO:0000256" key="4">
    <source>
        <dbReference type="SAM" id="Phobius"/>
    </source>
</evidence>
<feature type="transmembrane region" description="Helical" evidence="4">
    <location>
        <begin position="280"/>
        <end position="305"/>
    </location>
</feature>
<evidence type="ECO:0000256" key="2">
    <source>
        <dbReference type="ARBA" id="ARBA00022553"/>
    </source>
</evidence>
<reference evidence="6 7" key="1">
    <citation type="journal article" date="2016" name="PLoS ONE">
        <title>Plasmid Characterization and Chromosome Analysis of Two netF+ Clostridium perfringens Isolates Associated with Foal and Canine Necrotizing Enteritis.</title>
        <authorList>
            <person name="Mehdizadeh Gohari I."/>
            <person name="Kropinski A.M."/>
            <person name="Weese S.J."/>
            <person name="Parreira V.R."/>
            <person name="Whitehead A.E."/>
            <person name="Boerlin P."/>
            <person name="Prescott J.F."/>
        </authorList>
    </citation>
    <scope>NUCLEOTIDE SEQUENCE [LARGE SCALE GENOMIC DNA]</scope>
    <source>
        <strain evidence="6 7">JP838</strain>
    </source>
</reference>
<dbReference type="SMART" id="SM00304">
    <property type="entry name" value="HAMP"/>
    <property type="match status" value="1"/>
</dbReference>
<keyword evidence="6" id="KW-0418">Kinase</keyword>
<dbReference type="OrthoDB" id="9809348at2"/>
<sequence length="575" mass="66269">MIEKIIKWFLGKASIRKKLIISFSISVSIPIIVLGVYSFSESRKNLLIQTEKTMENNSLRIADEIDFKLKKEEGYAKYLAYNLNFRKVIENKPNDNISIAQTLNDTVEPIFWYFITSDDYIKEINIYTPNVSGEIGSFLKPSNFVEGEEWYKKSEKSFKPFWSYEDGKLFITRSILDTATNSKVIGVLRIELFMSIITEPLENMDFLDNGIIIKDNSGNIVFKKLMKNSKINELVLENILNIKSRANLKEKGYLICENNIDASNWKVFYYLDKKKITEELIPIIGSTLLIVIFCLIAVVILINILSKALSRRILLLKDKAEDVSKGNFNNPIFTEDTDEIGIVTNSFGHMTRDLNDMINKVYKIELEKKATELKALQAMINPHFLYNSLSTIKWKAIREGNDDISDITGYLAKFYRTSLNNGQDITDVKSEIDNIKSYIEIQKIAHSYSFDVEYRIDEKGLKNNMLNFILQPIVENAIKHGIDCNEGKERGKIIVEFQEDEDSLIFKIYNSSNNNNDINSIEEMLNKPGKGYGIYNVKERIELYYGIECNLECSLVENNYICIALRLPKINSKLN</sequence>
<keyword evidence="3" id="KW-0808">Transferase</keyword>
<dbReference type="GO" id="GO:0016020">
    <property type="term" value="C:membrane"/>
    <property type="evidence" value="ECO:0007669"/>
    <property type="project" value="UniProtKB-SubCell"/>
</dbReference>
<dbReference type="Gene3D" id="6.10.340.10">
    <property type="match status" value="1"/>
</dbReference>
<feature type="domain" description="HAMP" evidence="5">
    <location>
        <begin position="307"/>
        <end position="359"/>
    </location>
</feature>
<feature type="transmembrane region" description="Helical" evidence="4">
    <location>
        <begin position="20"/>
        <end position="39"/>
    </location>
</feature>
<dbReference type="InterPro" id="IPR050640">
    <property type="entry name" value="Bact_2-comp_sensor_kinase"/>
</dbReference>
<dbReference type="PATRIC" id="fig|1502.177.peg.1223"/>
<evidence type="ECO:0000313" key="6">
    <source>
        <dbReference type="EMBL" id="AMN35331.1"/>
    </source>
</evidence>
<keyword evidence="4" id="KW-0472">Membrane</keyword>